<comment type="caution">
    <text evidence="1">The sequence shown here is derived from an EMBL/GenBank/DDBJ whole genome shotgun (WGS) entry which is preliminary data.</text>
</comment>
<dbReference type="EMBL" id="VOTZ01000016">
    <property type="protein sequence ID" value="MCQ1538928.1"/>
    <property type="molecule type" value="Genomic_DNA"/>
</dbReference>
<evidence type="ECO:0000313" key="1">
    <source>
        <dbReference type="EMBL" id="MCQ1538928.1"/>
    </source>
</evidence>
<proteinExistence type="predicted"/>
<protein>
    <submittedName>
        <fullName evidence="1">Uncharacterized protein</fullName>
    </submittedName>
</protein>
<evidence type="ECO:0000313" key="2">
    <source>
        <dbReference type="Proteomes" id="UP001524383"/>
    </source>
</evidence>
<name>A0ABD4TLS3_9EURY</name>
<organism evidence="1 2">
    <name type="scientific">Methanocalculus taiwanensis</name>
    <dbReference type="NCBI Taxonomy" id="106207"/>
    <lineage>
        <taxon>Archaea</taxon>
        <taxon>Methanobacteriati</taxon>
        <taxon>Methanobacteriota</taxon>
        <taxon>Stenosarchaea group</taxon>
        <taxon>Methanomicrobia</taxon>
        <taxon>Methanomicrobiales</taxon>
        <taxon>Methanocalculaceae</taxon>
        <taxon>Methanocalculus</taxon>
    </lineage>
</organism>
<dbReference type="Proteomes" id="UP001524383">
    <property type="component" value="Unassembled WGS sequence"/>
</dbReference>
<gene>
    <name evidence="1" type="ORF">FTO68_08030</name>
</gene>
<dbReference type="AlphaFoldDB" id="A0ABD4TLS3"/>
<keyword evidence="2" id="KW-1185">Reference proteome</keyword>
<dbReference type="RefSeq" id="WP_255332885.1">
    <property type="nucleotide sequence ID" value="NZ_VOTZ01000016.1"/>
</dbReference>
<sequence length="62" mass="7339">MIVSMVFLGYEYCAEYFEAHEYSGNVIKLIEPSPRMDHDYRKLIIKDGNLHIKDGKYQLRSI</sequence>
<accession>A0ABD4TLS3</accession>
<reference evidence="1 2" key="1">
    <citation type="submission" date="2019-08" db="EMBL/GenBank/DDBJ databases">
        <authorList>
            <person name="Chen S.-C."/>
            <person name="Lai M.-C."/>
            <person name="You Y.-T."/>
        </authorList>
    </citation>
    <scope>NUCLEOTIDE SEQUENCE [LARGE SCALE GENOMIC DNA]</scope>
    <source>
        <strain evidence="1 2">P2F9704a</strain>
    </source>
</reference>